<feature type="domain" description="EGF-like" evidence="2">
    <location>
        <begin position="624"/>
        <end position="656"/>
    </location>
</feature>
<dbReference type="PANTHER" id="PTHR37157">
    <property type="entry name" value="PRION-LIKE-(Q/N-RICH) DOMAIN-BEARING PROTEIN 25"/>
    <property type="match status" value="1"/>
</dbReference>
<dbReference type="PANTHER" id="PTHR37157:SF2">
    <property type="entry name" value="EB DOMAIN-CONTAINING PROTEIN-RELATED"/>
    <property type="match status" value="1"/>
</dbReference>
<dbReference type="AlphaFoldDB" id="A0AA36D0Q2"/>
<evidence type="ECO:0000313" key="4">
    <source>
        <dbReference type="Proteomes" id="UP001177023"/>
    </source>
</evidence>
<protein>
    <recommendedName>
        <fullName evidence="2">EGF-like domain-containing protein</fullName>
    </recommendedName>
</protein>
<evidence type="ECO:0000259" key="2">
    <source>
        <dbReference type="SMART" id="SM00181"/>
    </source>
</evidence>
<organism evidence="3 4">
    <name type="scientific">Mesorhabditis spiculigera</name>
    <dbReference type="NCBI Taxonomy" id="96644"/>
    <lineage>
        <taxon>Eukaryota</taxon>
        <taxon>Metazoa</taxon>
        <taxon>Ecdysozoa</taxon>
        <taxon>Nematoda</taxon>
        <taxon>Chromadorea</taxon>
        <taxon>Rhabditida</taxon>
        <taxon>Rhabditina</taxon>
        <taxon>Rhabditomorpha</taxon>
        <taxon>Rhabditoidea</taxon>
        <taxon>Rhabditidae</taxon>
        <taxon>Mesorhabditinae</taxon>
        <taxon>Mesorhabditis</taxon>
    </lineage>
</organism>
<accession>A0AA36D0Q2</accession>
<dbReference type="Pfam" id="PF01683">
    <property type="entry name" value="EB"/>
    <property type="match status" value="11"/>
</dbReference>
<dbReference type="InterPro" id="IPR006150">
    <property type="entry name" value="Cys_repeat_1"/>
</dbReference>
<comment type="caution">
    <text evidence="3">The sequence shown here is derived from an EMBL/GenBank/DDBJ whole genome shotgun (WGS) entry which is preliminary data.</text>
</comment>
<evidence type="ECO:0000256" key="1">
    <source>
        <dbReference type="SAM" id="SignalP"/>
    </source>
</evidence>
<dbReference type="SMART" id="SM00181">
    <property type="entry name" value="EGF"/>
    <property type="match status" value="9"/>
</dbReference>
<feature type="domain" description="EGF-like" evidence="2">
    <location>
        <begin position="356"/>
        <end position="388"/>
    </location>
</feature>
<feature type="domain" description="EGF-like" evidence="2">
    <location>
        <begin position="237"/>
        <end position="269"/>
    </location>
</feature>
<gene>
    <name evidence="3" type="ORF">MSPICULIGERA_LOCUS16832</name>
</gene>
<dbReference type="Proteomes" id="UP001177023">
    <property type="component" value="Unassembled WGS sequence"/>
</dbReference>
<dbReference type="InterPro" id="IPR006149">
    <property type="entry name" value="EB_dom"/>
</dbReference>
<feature type="chain" id="PRO_5041448419" description="EGF-like domain-containing protein" evidence="1">
    <location>
        <begin position="17"/>
        <end position="835"/>
    </location>
</feature>
<keyword evidence="4" id="KW-1185">Reference proteome</keyword>
<feature type="domain" description="EGF-like" evidence="2">
    <location>
        <begin position="178"/>
        <end position="210"/>
    </location>
</feature>
<proteinExistence type="predicted"/>
<feature type="non-terminal residue" evidence="3">
    <location>
        <position position="835"/>
    </location>
</feature>
<dbReference type="InterPro" id="IPR000742">
    <property type="entry name" value="EGF"/>
</dbReference>
<name>A0AA36D0Q2_9BILA</name>
<reference evidence="3" key="1">
    <citation type="submission" date="2023-06" db="EMBL/GenBank/DDBJ databases">
        <authorList>
            <person name="Delattre M."/>
        </authorList>
    </citation>
    <scope>NUCLEOTIDE SEQUENCE</scope>
    <source>
        <strain evidence="3">AF72</strain>
    </source>
</reference>
<keyword evidence="1" id="KW-0732">Signal</keyword>
<feature type="domain" description="EGF-like" evidence="2">
    <location>
        <begin position="415"/>
        <end position="447"/>
    </location>
</feature>
<dbReference type="SMART" id="SM00289">
    <property type="entry name" value="WR1"/>
    <property type="match status" value="13"/>
</dbReference>
<feature type="domain" description="EGF-like" evidence="2">
    <location>
        <begin position="743"/>
        <end position="775"/>
    </location>
</feature>
<feature type="signal peptide" evidence="1">
    <location>
        <begin position="1"/>
        <end position="16"/>
    </location>
</feature>
<feature type="domain" description="EGF-like" evidence="2">
    <location>
        <begin position="563"/>
        <end position="595"/>
    </location>
</feature>
<dbReference type="EMBL" id="CATQJA010002654">
    <property type="protein sequence ID" value="CAJ0578586.1"/>
    <property type="molecule type" value="Genomic_DNA"/>
</dbReference>
<feature type="domain" description="EGF-like" evidence="2">
    <location>
        <begin position="682"/>
        <end position="715"/>
    </location>
</feature>
<feature type="domain" description="EGF-like" evidence="2">
    <location>
        <begin position="296"/>
        <end position="328"/>
    </location>
</feature>
<sequence>MGIILWVLALISVVYSQQCSSGLTTLYNNNQIVTCNPQSSTSCSQYRAGYFCQMASTGNTFICCGSQSQQCGTNSPQIGSNGQIQTCSTDTNCLSGYSCTSGVCCPSSNTGTVQIGGYCTDTVQCYGGSSCFNQQCTCPTGTTNTNGQCLKGNSNGNCQSNQVLVNGICYQTSYLGGQCTFSQQCPTNGQCSNSICSCMNGYQNLNGQCTSNGNNGCQNGQVLVNGICYQTSYLGGQCTFSQQCPTNGQCSNSICSCMNGYQNLNGQCTSNGNNGCQNGQVLINGICYQTSYLGGQCTFSQQCPTNGQCSNSICSCMSGYLNNNGQCTYNGGSSNCQLGQVLVNGQCMSYSSPGAYCISSTQCLEGAQCQNSVCVCQSGKTQLNGYCIAYSGGPCSQTQTYYNGQCYTYSLPGATCNAPTQCVGGANCTSSLCQCQMGYTSMYGYCIVSNNNNGVTCPSGQVAISGQCYNMVSLGGYCIYTQQCQSGTCQNNICTNNGQNGCQTGQVMINNICYNQVQQGGYCVYTQQCSCQNNICQGSSSSCGVNKVLINNLCYDQVSIGNSCSFTQQCLGGSTCTNGFCQCPMNSQNINGYCNYNNGTGSNCQSYQVYVNNQCYSKMPITSTCTITQQCPTGSACTNGRCQCNSGTTYDGTQCSTGIMTCGTGYVSYSGQCRALRSLGQSCSVNQECLAFAQCQNSMCNCATGSQLDTNQVCRAQSQNSQCGTNAVLINNQCYPTAYVGGSCQFTQQCLGNSQCSNFLCQCPSGTTNSGGTCTNGGSSGQYTCSKTNYYAPLQNGQPINCLFNYCPDQYNSICEYNYQVQYYICCTSSSSSGK</sequence>
<evidence type="ECO:0000313" key="3">
    <source>
        <dbReference type="EMBL" id="CAJ0578586.1"/>
    </source>
</evidence>